<sequence>MSGVSGGVVPPGELCNRWSYDYSGLVERRELQPTSGLRSLSMQNMLCQWVFAKPVYHGDVHLRCIQLWENSEVAFLGRKQSKGASKSSQGAARVLSTSGQYVFEYYGPLSKL</sequence>
<reference evidence="1" key="1">
    <citation type="submission" date="2020-01" db="EMBL/GenBank/DDBJ databases">
        <authorList>
            <person name="Mishra B."/>
        </authorList>
    </citation>
    <scope>NUCLEOTIDE SEQUENCE [LARGE SCALE GENOMIC DNA]</scope>
</reference>
<dbReference type="AlphaFoldDB" id="A0A6D2HVA4"/>
<evidence type="ECO:0000313" key="1">
    <source>
        <dbReference type="EMBL" id="CAA7017158.1"/>
    </source>
</evidence>
<protein>
    <submittedName>
        <fullName evidence="1">Uncharacterized protein</fullName>
    </submittedName>
</protein>
<proteinExistence type="predicted"/>
<accession>A0A6D2HVA4</accession>
<gene>
    <name evidence="1" type="ORF">MERR_LOCUS4393</name>
</gene>
<keyword evidence="2" id="KW-1185">Reference proteome</keyword>
<name>A0A6D2HVA4_9BRAS</name>
<comment type="caution">
    <text evidence="1">The sequence shown here is derived from an EMBL/GenBank/DDBJ whole genome shotgun (WGS) entry which is preliminary data.</text>
</comment>
<dbReference type="Proteomes" id="UP000467841">
    <property type="component" value="Unassembled WGS sequence"/>
</dbReference>
<evidence type="ECO:0000313" key="2">
    <source>
        <dbReference type="Proteomes" id="UP000467841"/>
    </source>
</evidence>
<dbReference type="EMBL" id="CACVBM020000299">
    <property type="protein sequence ID" value="CAA7017158.1"/>
    <property type="molecule type" value="Genomic_DNA"/>
</dbReference>
<organism evidence="1 2">
    <name type="scientific">Microthlaspi erraticum</name>
    <dbReference type="NCBI Taxonomy" id="1685480"/>
    <lineage>
        <taxon>Eukaryota</taxon>
        <taxon>Viridiplantae</taxon>
        <taxon>Streptophyta</taxon>
        <taxon>Embryophyta</taxon>
        <taxon>Tracheophyta</taxon>
        <taxon>Spermatophyta</taxon>
        <taxon>Magnoliopsida</taxon>
        <taxon>eudicotyledons</taxon>
        <taxon>Gunneridae</taxon>
        <taxon>Pentapetalae</taxon>
        <taxon>rosids</taxon>
        <taxon>malvids</taxon>
        <taxon>Brassicales</taxon>
        <taxon>Brassicaceae</taxon>
        <taxon>Coluteocarpeae</taxon>
        <taxon>Microthlaspi</taxon>
    </lineage>
</organism>